<name>A0A4V1IWU9_9FUNG</name>
<evidence type="ECO:0000256" key="9">
    <source>
        <dbReference type="ARBA" id="ARBA00022946"/>
    </source>
</evidence>
<accession>A0A4V1IWU9</accession>
<evidence type="ECO:0000259" key="16">
    <source>
        <dbReference type="PROSITE" id="PS51851"/>
    </source>
</evidence>
<dbReference type="InterPro" id="IPR016207">
    <property type="entry name" value="KetolA_reductoisomerase_fun"/>
</dbReference>
<evidence type="ECO:0000256" key="4">
    <source>
        <dbReference type="ARBA" id="ARBA00010318"/>
    </source>
</evidence>
<keyword evidence="7 13" id="KW-0460">Magnesium</keyword>
<evidence type="ECO:0000256" key="12">
    <source>
        <dbReference type="ARBA" id="ARBA00023304"/>
    </source>
</evidence>
<dbReference type="GO" id="GO:0009099">
    <property type="term" value="P:L-valine biosynthetic process"/>
    <property type="evidence" value="ECO:0007669"/>
    <property type="project" value="UniProtKB-UniRule"/>
</dbReference>
<reference evidence="18" key="1">
    <citation type="journal article" date="2018" name="Nat. Microbiol.">
        <title>Leveraging single-cell genomics to expand the fungal tree of life.</title>
        <authorList>
            <person name="Ahrendt S.R."/>
            <person name="Quandt C.A."/>
            <person name="Ciobanu D."/>
            <person name="Clum A."/>
            <person name="Salamov A."/>
            <person name="Andreopoulos B."/>
            <person name="Cheng J.F."/>
            <person name="Woyke T."/>
            <person name="Pelin A."/>
            <person name="Henrissat B."/>
            <person name="Reynolds N.K."/>
            <person name="Benny G.L."/>
            <person name="Smith M.E."/>
            <person name="James T.Y."/>
            <person name="Grigoriev I.V."/>
        </authorList>
    </citation>
    <scope>NUCLEOTIDE SEQUENCE [LARGE SCALE GENOMIC DNA]</scope>
    <source>
        <strain evidence="18">RSA 1356</strain>
    </source>
</reference>
<comment type="pathway">
    <text evidence="3">Amino-acid biosynthesis; L-isoleucine biosynthesis; L-isoleucine from 2-oxobutanoate: step 2/4.</text>
</comment>
<keyword evidence="8 13" id="KW-0521">NADP</keyword>
<dbReference type="UniPathway" id="UPA00047">
    <property type="reaction ID" value="UER00056"/>
</dbReference>
<dbReference type="EMBL" id="KZ992567">
    <property type="protein sequence ID" value="RKP08819.1"/>
    <property type="molecule type" value="Genomic_DNA"/>
</dbReference>
<comment type="catalytic activity">
    <reaction evidence="13">
        <text>(2R,3R)-2,3-dihydroxy-3-methylpentanoate + NADP(+) = (S)-2-ethyl-2-hydroxy-3-oxobutanoate + NADPH + H(+)</text>
        <dbReference type="Rhea" id="RHEA:13493"/>
        <dbReference type="ChEBI" id="CHEBI:15378"/>
        <dbReference type="ChEBI" id="CHEBI:49256"/>
        <dbReference type="ChEBI" id="CHEBI:49258"/>
        <dbReference type="ChEBI" id="CHEBI:57783"/>
        <dbReference type="ChEBI" id="CHEBI:58349"/>
        <dbReference type="EC" id="1.1.1.86"/>
    </reaction>
</comment>
<dbReference type="Pfam" id="PF01450">
    <property type="entry name" value="KARI_C"/>
    <property type="match status" value="1"/>
</dbReference>
<comment type="catalytic activity">
    <reaction evidence="13">
        <text>(2R)-2,3-dihydroxy-3-methylbutanoate + NADP(+) = (2S)-2-acetolactate + NADPH + H(+)</text>
        <dbReference type="Rhea" id="RHEA:22068"/>
        <dbReference type="ChEBI" id="CHEBI:15378"/>
        <dbReference type="ChEBI" id="CHEBI:49072"/>
        <dbReference type="ChEBI" id="CHEBI:57783"/>
        <dbReference type="ChEBI" id="CHEBI:58349"/>
        <dbReference type="ChEBI" id="CHEBI:58476"/>
        <dbReference type="EC" id="1.1.1.86"/>
    </reaction>
</comment>
<evidence type="ECO:0000256" key="13">
    <source>
        <dbReference type="PIRNR" id="PIRNR000119"/>
    </source>
</evidence>
<dbReference type="InterPro" id="IPR000506">
    <property type="entry name" value="KARI_C"/>
</dbReference>
<feature type="binding site" evidence="14">
    <location>
        <position position="299"/>
    </location>
    <ligand>
        <name>Mg(2+)</name>
        <dbReference type="ChEBI" id="CHEBI:18420"/>
        <label>2</label>
    </ligand>
</feature>
<feature type="binding site" evidence="14">
    <location>
        <position position="321"/>
    </location>
    <ligand>
        <name>substrate</name>
    </ligand>
</feature>
<dbReference type="InterPro" id="IPR013023">
    <property type="entry name" value="KARI"/>
</dbReference>
<keyword evidence="17" id="KW-0413">Isomerase</keyword>
<dbReference type="InterPro" id="IPR013116">
    <property type="entry name" value="KARI_N"/>
</dbReference>
<dbReference type="GO" id="GO:0046872">
    <property type="term" value="F:metal ion binding"/>
    <property type="evidence" value="ECO:0007669"/>
    <property type="project" value="UniProtKB-UniRule"/>
</dbReference>
<evidence type="ECO:0000256" key="14">
    <source>
        <dbReference type="PROSITE-ProRule" id="PRU01198"/>
    </source>
</evidence>
<evidence type="ECO:0000256" key="5">
    <source>
        <dbReference type="ARBA" id="ARBA00022605"/>
    </source>
</evidence>
<proteinExistence type="inferred from homology"/>
<evidence type="ECO:0000256" key="8">
    <source>
        <dbReference type="ARBA" id="ARBA00022857"/>
    </source>
</evidence>
<dbReference type="SUPFAM" id="SSF48179">
    <property type="entry name" value="6-phosphogluconate dehydrogenase C-terminal domain-like"/>
    <property type="match status" value="1"/>
</dbReference>
<feature type="binding site" evidence="14">
    <location>
        <position position="259"/>
    </location>
    <ligand>
        <name>Mg(2+)</name>
        <dbReference type="ChEBI" id="CHEBI:18420"/>
        <label>2</label>
    </ligand>
</feature>
<dbReference type="FunFam" id="3.40.50.720:FF:000167">
    <property type="entry name" value="Ketol-acid reductoisomerase, mitochondrial"/>
    <property type="match status" value="1"/>
</dbReference>
<keyword evidence="9" id="KW-0809">Transit peptide</keyword>
<dbReference type="UniPathway" id="UPA00049">
    <property type="reaction ID" value="UER00060"/>
</dbReference>
<feature type="binding site" evidence="14">
    <location>
        <position position="295"/>
    </location>
    <ligand>
        <name>Mg(2+)</name>
        <dbReference type="ChEBI" id="CHEBI:18420"/>
        <label>2</label>
    </ligand>
</feature>
<dbReference type="PANTHER" id="PTHR21371">
    <property type="entry name" value="KETOL-ACID REDUCTOISOMERASE, MITOCHONDRIAL"/>
    <property type="match status" value="1"/>
</dbReference>
<dbReference type="GO" id="GO:0016853">
    <property type="term" value="F:isomerase activity"/>
    <property type="evidence" value="ECO:0007669"/>
    <property type="project" value="UniProtKB-KW"/>
</dbReference>
<keyword evidence="6 13" id="KW-0479">Metal-binding</keyword>
<dbReference type="InterPro" id="IPR036291">
    <property type="entry name" value="NAD(P)-bd_dom_sf"/>
</dbReference>
<keyword evidence="5 13" id="KW-0028">Amino-acid biosynthesis</keyword>
<dbReference type="EC" id="1.1.1.86" evidence="13"/>
<dbReference type="Pfam" id="PF07991">
    <property type="entry name" value="KARI_N"/>
    <property type="match status" value="1"/>
</dbReference>
<comment type="pathway">
    <text evidence="2">Amino-acid biosynthesis; L-valine biosynthesis; L-valine from pyruvate: step 2/4.</text>
</comment>
<dbReference type="FunFam" id="1.10.1040.10:FF:000003">
    <property type="entry name" value="Ketol-acid reductoisomerase, mitochondrial"/>
    <property type="match status" value="1"/>
</dbReference>
<feature type="domain" description="KARI C-terminal knotted" evidence="16">
    <location>
        <begin position="251"/>
        <end position="398"/>
    </location>
</feature>
<dbReference type="PIRSF" id="PIRSF000119">
    <property type="entry name" value="Ilv5_fungal"/>
    <property type="match status" value="1"/>
</dbReference>
<comment type="subcellular location">
    <subcellularLocation>
        <location evidence="1 13">Mitochondrion</location>
    </subcellularLocation>
</comment>
<feature type="domain" description="KARI N-terminal Rossmann" evidence="15">
    <location>
        <begin position="62"/>
        <end position="250"/>
    </location>
</feature>
<dbReference type="Proteomes" id="UP000271241">
    <property type="component" value="Unassembled WGS sequence"/>
</dbReference>
<gene>
    <name evidence="17" type="ORF">THASP1DRAFT_34566</name>
</gene>
<dbReference type="PANTHER" id="PTHR21371:SF1">
    <property type="entry name" value="KETOL-ACID REDUCTOISOMERASE, MITOCHONDRIAL"/>
    <property type="match status" value="1"/>
</dbReference>
<evidence type="ECO:0000313" key="17">
    <source>
        <dbReference type="EMBL" id="RKP08819.1"/>
    </source>
</evidence>
<dbReference type="PROSITE" id="PS51851">
    <property type="entry name" value="KARI_C"/>
    <property type="match status" value="1"/>
</dbReference>
<comment type="similarity">
    <text evidence="4 13 14">Belongs to the ketol-acid reductoisomerase family.</text>
</comment>
<keyword evidence="10 13" id="KW-0560">Oxidoreductase</keyword>
<feature type="binding site" evidence="14">
    <location>
        <position position="259"/>
    </location>
    <ligand>
        <name>Mg(2+)</name>
        <dbReference type="ChEBI" id="CHEBI:18420"/>
        <label>1</label>
    </ligand>
</feature>
<dbReference type="OrthoDB" id="10255643at2759"/>
<sequence>MASLARQLLRAAPRASMAAVPRLARANLVTLTRRAAPLAATRATIGSQVRTLKTLDFGGTPETVYERSDYPNEKLQKIFANDTLAVIGYGPQGHGQALNLRDNGLPVIVGVRKDGRSWKKAVDEGWVPGKNLFSIEEACERGTVIMNLLSDAAQSELWPTVKSYLTKGKTLYFSHGFSVVYHEDTKVQVPKDIDVILAAPKGSGFTVRRLFLEGRGINSSYAVWQDVSGQAAERARALGVGIGSGYLYETTFKKEVYSDLVGERGALMGGIYGMFLAQYEVLRARGHSPSEAFNETVEEATQSLYPLIGENGMDWMYANCSTTAQRGALDWYRPFHDACKPVFERLYESVADGSETRRSLDKNSRPDYRESLEKELKEIKEHEMWRAGEAVRSLRPENNKA</sequence>
<dbReference type="InterPro" id="IPR013328">
    <property type="entry name" value="6PGD_dom2"/>
</dbReference>
<keyword evidence="12 13" id="KW-0100">Branched-chain amino acid biosynthesis</keyword>
<feature type="binding site" evidence="14">
    <location>
        <position position="263"/>
    </location>
    <ligand>
        <name>Mg(2+)</name>
        <dbReference type="ChEBI" id="CHEBI:18420"/>
        <label>1</label>
    </ligand>
</feature>
<evidence type="ECO:0000256" key="3">
    <source>
        <dbReference type="ARBA" id="ARBA00004885"/>
    </source>
</evidence>
<evidence type="ECO:0000259" key="15">
    <source>
        <dbReference type="PROSITE" id="PS51850"/>
    </source>
</evidence>
<evidence type="ECO:0000313" key="18">
    <source>
        <dbReference type="Proteomes" id="UP000271241"/>
    </source>
</evidence>
<dbReference type="Gene3D" id="3.40.50.720">
    <property type="entry name" value="NAD(P)-binding Rossmann-like Domain"/>
    <property type="match status" value="1"/>
</dbReference>
<dbReference type="PROSITE" id="PS51850">
    <property type="entry name" value="KARI_N"/>
    <property type="match status" value="1"/>
</dbReference>
<evidence type="ECO:0000256" key="10">
    <source>
        <dbReference type="ARBA" id="ARBA00023002"/>
    </source>
</evidence>
<dbReference type="STRING" id="78915.A0A4V1IWU9"/>
<evidence type="ECO:0000256" key="7">
    <source>
        <dbReference type="ARBA" id="ARBA00022842"/>
    </source>
</evidence>
<keyword evidence="18" id="KW-1185">Reference proteome</keyword>
<dbReference type="GO" id="GO:0009097">
    <property type="term" value="P:isoleucine biosynthetic process"/>
    <property type="evidence" value="ECO:0007669"/>
    <property type="project" value="UniProtKB-UniRule"/>
</dbReference>
<evidence type="ECO:0000256" key="11">
    <source>
        <dbReference type="ARBA" id="ARBA00023128"/>
    </source>
</evidence>
<dbReference type="SUPFAM" id="SSF51735">
    <property type="entry name" value="NAD(P)-binding Rossmann-fold domains"/>
    <property type="match status" value="1"/>
</dbReference>
<keyword evidence="11 13" id="KW-0496">Mitochondrion</keyword>
<dbReference type="InterPro" id="IPR008927">
    <property type="entry name" value="6-PGluconate_DH-like_C_sf"/>
</dbReference>
<evidence type="ECO:0000256" key="6">
    <source>
        <dbReference type="ARBA" id="ARBA00022723"/>
    </source>
</evidence>
<dbReference type="AlphaFoldDB" id="A0A4V1IWU9"/>
<protein>
    <recommendedName>
        <fullName evidence="13">Ketol-acid reductoisomerase, mitochondrial</fullName>
        <ecNumber evidence="13">1.1.1.86</ecNumber>
    </recommendedName>
    <alternativeName>
        <fullName evidence="13">Acetohydroxy-acid reductoisomerase</fullName>
    </alternativeName>
    <alternativeName>
        <fullName evidence="13">Alpha-keto-beta-hydroxylacyl reductoisomerase</fullName>
    </alternativeName>
</protein>
<comment type="cofactor">
    <cofactor evidence="13">
        <name>Mg(2+)</name>
        <dbReference type="ChEBI" id="CHEBI:18420"/>
    </cofactor>
    <text evidence="13">Binds 2 magnesium ions per subunit.</text>
</comment>
<dbReference type="GO" id="GO:0004455">
    <property type="term" value="F:ketol-acid reductoisomerase activity"/>
    <property type="evidence" value="ECO:0007669"/>
    <property type="project" value="UniProtKB-UniRule"/>
</dbReference>
<evidence type="ECO:0000256" key="1">
    <source>
        <dbReference type="ARBA" id="ARBA00004173"/>
    </source>
</evidence>
<dbReference type="Gene3D" id="1.10.1040.10">
    <property type="entry name" value="N-(1-d-carboxylethyl)-l-norvaline Dehydrogenase, domain 2"/>
    <property type="match status" value="3"/>
</dbReference>
<dbReference type="GO" id="GO:0005759">
    <property type="term" value="C:mitochondrial matrix"/>
    <property type="evidence" value="ECO:0007669"/>
    <property type="project" value="UniProtKB-ARBA"/>
</dbReference>
<organism evidence="17 18">
    <name type="scientific">Thamnocephalis sphaerospora</name>
    <dbReference type="NCBI Taxonomy" id="78915"/>
    <lineage>
        <taxon>Eukaryota</taxon>
        <taxon>Fungi</taxon>
        <taxon>Fungi incertae sedis</taxon>
        <taxon>Zoopagomycota</taxon>
        <taxon>Zoopagomycotina</taxon>
        <taxon>Zoopagomycetes</taxon>
        <taxon>Zoopagales</taxon>
        <taxon>Sigmoideomycetaceae</taxon>
        <taxon>Thamnocephalis</taxon>
    </lineage>
</organism>
<evidence type="ECO:0000256" key="2">
    <source>
        <dbReference type="ARBA" id="ARBA00004864"/>
    </source>
</evidence>
<dbReference type="NCBIfam" id="TIGR00465">
    <property type="entry name" value="ilvC"/>
    <property type="match status" value="1"/>
</dbReference>